<feature type="region of interest" description="Disordered" evidence="21">
    <location>
        <begin position="44"/>
        <end position="73"/>
    </location>
</feature>
<evidence type="ECO:0000259" key="25">
    <source>
        <dbReference type="PROSITE" id="PS50994"/>
    </source>
</evidence>
<dbReference type="PROSITE" id="PS50013">
    <property type="entry name" value="CHROMO_2"/>
    <property type="match status" value="1"/>
</dbReference>
<dbReference type="GO" id="GO:0008270">
    <property type="term" value="F:zinc ion binding"/>
    <property type="evidence" value="ECO:0007669"/>
    <property type="project" value="UniProtKB-KW"/>
</dbReference>
<evidence type="ECO:0000256" key="19">
    <source>
        <dbReference type="ARBA" id="ARBA00039658"/>
    </source>
</evidence>
<dbReference type="SMART" id="SM00298">
    <property type="entry name" value="CHROMO"/>
    <property type="match status" value="1"/>
</dbReference>
<dbReference type="GO" id="GO:0015074">
    <property type="term" value="P:DNA integration"/>
    <property type="evidence" value="ECO:0007669"/>
    <property type="project" value="UniProtKB-KW"/>
</dbReference>
<dbReference type="GeneTree" id="ENSGT01040000240511"/>
<keyword evidence="12" id="KW-0460">Magnesium</keyword>
<keyword evidence="4" id="KW-0645">Protease</keyword>
<dbReference type="PROSITE" id="PS50158">
    <property type="entry name" value="ZF_CCHC"/>
    <property type="match status" value="1"/>
</dbReference>
<dbReference type="Gene3D" id="3.30.420.10">
    <property type="entry name" value="Ribonuclease H-like superfamily/Ribonuclease H"/>
    <property type="match status" value="1"/>
</dbReference>
<keyword evidence="5" id="KW-0808">Transferase</keyword>
<evidence type="ECO:0000256" key="1">
    <source>
        <dbReference type="ARBA" id="ARBA00004123"/>
    </source>
</evidence>
<dbReference type="InterPro" id="IPR005162">
    <property type="entry name" value="Retrotrans_gag_dom"/>
</dbReference>
<keyword evidence="11" id="KW-0378">Hydrolase</keyword>
<evidence type="ECO:0000256" key="15">
    <source>
        <dbReference type="ARBA" id="ARBA00022932"/>
    </source>
</evidence>
<accession>A0A8C5MRI8</accession>
<dbReference type="InterPro" id="IPR050951">
    <property type="entry name" value="Retrovirus_Pol_polyprotein"/>
</dbReference>
<keyword evidence="13" id="KW-0229">DNA integration</keyword>
<dbReference type="GO" id="GO:0006310">
    <property type="term" value="P:DNA recombination"/>
    <property type="evidence" value="ECO:0007669"/>
    <property type="project" value="UniProtKB-KW"/>
</dbReference>
<evidence type="ECO:0000259" key="24">
    <source>
        <dbReference type="PROSITE" id="PS50878"/>
    </source>
</evidence>
<dbReference type="Gene3D" id="2.40.70.10">
    <property type="entry name" value="Acid Proteases"/>
    <property type="match status" value="1"/>
</dbReference>
<dbReference type="SUPFAM" id="SSF57756">
    <property type="entry name" value="Retrovirus zinc finger-like domains"/>
    <property type="match status" value="1"/>
</dbReference>
<dbReference type="Gene3D" id="3.30.70.270">
    <property type="match status" value="2"/>
</dbReference>
<feature type="region of interest" description="Disordered" evidence="21">
    <location>
        <begin position="241"/>
        <end position="265"/>
    </location>
</feature>
<dbReference type="Pfam" id="PF00385">
    <property type="entry name" value="Chromo"/>
    <property type="match status" value="1"/>
</dbReference>
<dbReference type="Gene3D" id="1.10.340.70">
    <property type="match status" value="1"/>
</dbReference>
<keyword evidence="27" id="KW-1185">Reference proteome</keyword>
<evidence type="ECO:0000256" key="13">
    <source>
        <dbReference type="ARBA" id="ARBA00022908"/>
    </source>
</evidence>
<dbReference type="PROSITE" id="PS50994">
    <property type="entry name" value="INTEGRASE"/>
    <property type="match status" value="1"/>
</dbReference>
<evidence type="ECO:0000256" key="5">
    <source>
        <dbReference type="ARBA" id="ARBA00022679"/>
    </source>
</evidence>
<dbReference type="InterPro" id="IPR043128">
    <property type="entry name" value="Rev_trsase/Diguanyl_cyclase"/>
</dbReference>
<evidence type="ECO:0000313" key="26">
    <source>
        <dbReference type="Ensembl" id="ENSLLEP00000015913.1"/>
    </source>
</evidence>
<dbReference type="CDD" id="cd00303">
    <property type="entry name" value="retropepsin_like"/>
    <property type="match status" value="1"/>
</dbReference>
<evidence type="ECO:0000256" key="9">
    <source>
        <dbReference type="ARBA" id="ARBA00022750"/>
    </source>
</evidence>
<reference evidence="26" key="2">
    <citation type="submission" date="2025-09" db="UniProtKB">
        <authorList>
            <consortium name="Ensembl"/>
        </authorList>
    </citation>
    <scope>IDENTIFICATION</scope>
</reference>
<feature type="compositionally biased region" description="Basic and acidic residues" evidence="21">
    <location>
        <begin position="1426"/>
        <end position="1435"/>
    </location>
</feature>
<feature type="compositionally biased region" description="Low complexity" evidence="21">
    <location>
        <begin position="44"/>
        <end position="62"/>
    </location>
</feature>
<dbReference type="OrthoDB" id="5863041at2759"/>
<dbReference type="PANTHER" id="PTHR37984">
    <property type="entry name" value="PROTEIN CBG26694"/>
    <property type="match status" value="1"/>
</dbReference>
<evidence type="ECO:0000256" key="8">
    <source>
        <dbReference type="ARBA" id="ARBA00022723"/>
    </source>
</evidence>
<dbReference type="Gene3D" id="3.10.10.10">
    <property type="entry name" value="HIV Type 1 Reverse Transcriptase, subunit A, domain 1"/>
    <property type="match status" value="1"/>
</dbReference>
<dbReference type="SUPFAM" id="SSF56672">
    <property type="entry name" value="DNA/RNA polymerases"/>
    <property type="match status" value="1"/>
</dbReference>
<dbReference type="Pfam" id="PF00665">
    <property type="entry name" value="rve"/>
    <property type="match status" value="1"/>
</dbReference>
<evidence type="ECO:0000256" key="18">
    <source>
        <dbReference type="ARBA" id="ARBA00023268"/>
    </source>
</evidence>
<keyword evidence="10" id="KW-0255">Endonuclease</keyword>
<dbReference type="GO" id="GO:0003887">
    <property type="term" value="F:DNA-directed DNA polymerase activity"/>
    <property type="evidence" value="ECO:0007669"/>
    <property type="project" value="UniProtKB-KW"/>
</dbReference>
<keyword evidence="16" id="KW-0238">DNA-binding</keyword>
<keyword evidence="15" id="KW-0239">DNA-directed DNA polymerase</keyword>
<dbReference type="InterPro" id="IPR036875">
    <property type="entry name" value="Znf_CCHC_sf"/>
</dbReference>
<keyword evidence="6" id="KW-0548">Nucleotidyltransferase</keyword>
<keyword evidence="14" id="KW-0695">RNA-directed DNA polymerase</keyword>
<dbReference type="FunFam" id="3.30.420.10:FF:000032">
    <property type="entry name" value="Retrovirus-related Pol polyprotein from transposon 297-like Protein"/>
    <property type="match status" value="1"/>
</dbReference>
<evidence type="ECO:0000256" key="21">
    <source>
        <dbReference type="SAM" id="MobiDB-lite"/>
    </source>
</evidence>
<keyword evidence="7" id="KW-0540">Nuclease</keyword>
<evidence type="ECO:0000256" key="17">
    <source>
        <dbReference type="ARBA" id="ARBA00023172"/>
    </source>
</evidence>
<dbReference type="GO" id="GO:0003677">
    <property type="term" value="F:DNA binding"/>
    <property type="evidence" value="ECO:0007669"/>
    <property type="project" value="UniProtKB-KW"/>
</dbReference>
<dbReference type="InterPro" id="IPR041577">
    <property type="entry name" value="RT_RNaseH_2"/>
</dbReference>
<evidence type="ECO:0000256" key="2">
    <source>
        <dbReference type="ARBA" id="ARBA00010879"/>
    </source>
</evidence>
<dbReference type="SUPFAM" id="SSF54160">
    <property type="entry name" value="Chromo domain-like"/>
    <property type="match status" value="1"/>
</dbReference>
<evidence type="ECO:0000256" key="14">
    <source>
        <dbReference type="ARBA" id="ARBA00022918"/>
    </source>
</evidence>
<evidence type="ECO:0000256" key="20">
    <source>
        <dbReference type="PROSITE-ProRule" id="PRU00047"/>
    </source>
</evidence>
<dbReference type="GO" id="GO:0004523">
    <property type="term" value="F:RNA-DNA hybrid ribonuclease activity"/>
    <property type="evidence" value="ECO:0007669"/>
    <property type="project" value="UniProtKB-EC"/>
</dbReference>
<feature type="region of interest" description="Disordered" evidence="21">
    <location>
        <begin position="1418"/>
        <end position="1492"/>
    </location>
</feature>
<evidence type="ECO:0000259" key="22">
    <source>
        <dbReference type="PROSITE" id="PS50013"/>
    </source>
</evidence>
<evidence type="ECO:0000256" key="6">
    <source>
        <dbReference type="ARBA" id="ARBA00022695"/>
    </source>
</evidence>
<keyword evidence="8" id="KW-0479">Metal-binding</keyword>
<evidence type="ECO:0000256" key="3">
    <source>
        <dbReference type="ARBA" id="ARBA00012180"/>
    </source>
</evidence>
<comment type="subcellular location">
    <subcellularLocation>
        <location evidence="1">Nucleus</location>
    </subcellularLocation>
</comment>
<dbReference type="Proteomes" id="UP000694569">
    <property type="component" value="Unplaced"/>
</dbReference>
<dbReference type="InterPro" id="IPR056924">
    <property type="entry name" value="SH3_Tf2-1"/>
</dbReference>
<dbReference type="FunFam" id="3.30.70.270:FF:000020">
    <property type="entry name" value="Transposon Tf2-6 polyprotein-like Protein"/>
    <property type="match status" value="1"/>
</dbReference>
<name>A0A8C5MRI8_9ANUR</name>
<dbReference type="Pfam" id="PF17919">
    <property type="entry name" value="RT_RNaseH_2"/>
    <property type="match status" value="1"/>
</dbReference>
<dbReference type="EC" id="3.1.26.4" evidence="3"/>
<dbReference type="InterPro" id="IPR012337">
    <property type="entry name" value="RNaseH-like_sf"/>
</dbReference>
<evidence type="ECO:0000256" key="10">
    <source>
        <dbReference type="ARBA" id="ARBA00022759"/>
    </source>
</evidence>
<dbReference type="InterPro" id="IPR000953">
    <property type="entry name" value="Chromo/chromo_shadow_dom"/>
</dbReference>
<dbReference type="InterPro" id="IPR036397">
    <property type="entry name" value="RNaseH_sf"/>
</dbReference>
<dbReference type="Pfam" id="PF00078">
    <property type="entry name" value="RVT_1"/>
    <property type="match status" value="1"/>
</dbReference>
<feature type="domain" description="CCHC-type" evidence="23">
    <location>
        <begin position="295"/>
        <end position="310"/>
    </location>
</feature>
<dbReference type="SUPFAM" id="SSF53098">
    <property type="entry name" value="Ribonuclease H-like"/>
    <property type="match status" value="1"/>
</dbReference>
<evidence type="ECO:0000256" key="12">
    <source>
        <dbReference type="ARBA" id="ARBA00022842"/>
    </source>
</evidence>
<feature type="compositionally biased region" description="Polar residues" evidence="21">
    <location>
        <begin position="1454"/>
        <end position="1463"/>
    </location>
</feature>
<keyword evidence="17" id="KW-0233">DNA recombination</keyword>
<dbReference type="PANTHER" id="PTHR37984:SF5">
    <property type="entry name" value="PROTEIN NYNRIN-LIKE"/>
    <property type="match status" value="1"/>
</dbReference>
<keyword evidence="9" id="KW-0064">Aspartyl protease</keyword>
<dbReference type="Pfam" id="PF24626">
    <property type="entry name" value="SH3_Tf2-1"/>
    <property type="match status" value="1"/>
</dbReference>
<dbReference type="FunFam" id="1.10.340.70:FF:000001">
    <property type="entry name" value="Retrovirus-related Pol polyprotein from transposon gypsy-like Protein"/>
    <property type="match status" value="1"/>
</dbReference>
<feature type="domain" description="Integrase catalytic" evidence="25">
    <location>
        <begin position="1068"/>
        <end position="1227"/>
    </location>
</feature>
<reference evidence="26" key="1">
    <citation type="submission" date="2025-08" db="UniProtKB">
        <authorList>
            <consortium name="Ensembl"/>
        </authorList>
    </citation>
    <scope>IDENTIFICATION</scope>
</reference>
<dbReference type="InterPro" id="IPR021109">
    <property type="entry name" value="Peptidase_aspartic_dom_sf"/>
</dbReference>
<proteinExistence type="inferred from homology"/>
<evidence type="ECO:0000313" key="27">
    <source>
        <dbReference type="Proteomes" id="UP000694569"/>
    </source>
</evidence>
<protein>
    <recommendedName>
        <fullName evidence="19">Gypsy retrotransposon integrase-like protein 1</fullName>
        <ecNumber evidence="3">3.1.26.4</ecNumber>
    </recommendedName>
</protein>
<comment type="similarity">
    <text evidence="2">Belongs to the beta type-B retroviral polymerase family. HERV class-II K(HML-2) pol subfamily.</text>
</comment>
<dbReference type="InterPro" id="IPR000477">
    <property type="entry name" value="RT_dom"/>
</dbReference>
<keyword evidence="20" id="KW-0863">Zinc-finger</keyword>
<dbReference type="GO" id="GO:0004190">
    <property type="term" value="F:aspartic-type endopeptidase activity"/>
    <property type="evidence" value="ECO:0007669"/>
    <property type="project" value="UniProtKB-KW"/>
</dbReference>
<dbReference type="InterPro" id="IPR023780">
    <property type="entry name" value="Chromo_domain"/>
</dbReference>
<feature type="domain" description="Chromo" evidence="22">
    <location>
        <begin position="1369"/>
        <end position="1427"/>
    </location>
</feature>
<sequence>MEPASIPEALNAISQQLNVMTQSVQVLEANQVAMQRHLNRLDHGSAGSATAGGAAVVTVPPSDTNPTGPEPYVAPPEKFGGDRAQFRSFITSCHLMFCLQPRTYKNDFIKVRTTISLLTGKPQKWAHHLISTNSSLLNSWDVFSKKMEEMYDDPHRLSNAAQALENLRQGKNDVEEYITDFKHLALDSEWNEPALIARFRKGLSENIKDELARVEKPRTLEKFMVLCIDIDRRLRERRAERAGYHAPTPTRRPLPSLPSSVTATSLDEEEPMQIGVARGPLTEAEKSRRRSLGLCLYCGRAGHHVRECREKPSSHMGKPLAVPAFTSVRSVCNAMSTHMIVPLSLQWDNRAMSINAMLDSGASGCFMDCNMAQSLGIPTMYKKQPYPIQLLDGSSPLSGPITKETIPLPARIGESHNDTIVFDIVSSPIFPAVLGLNWLRKNNPSINWSNSTITFDQEEPITTLGTTGSQIHTVAVCTEIPKIYRDLHEVFEKKGADTLPPSRTYDCPIDLLPGAPIPHGRIYPLSEPELKTLKEYVEENLQKGFIRPSTSPAGAPIFFVGKKDGGLRPCVDYRALNSITIKNKYPLPLITELMDRLRTSTIFTKLDLRGAYNLVRIRDGDEWKTAFRSRYGHYEYMVMPYGLCNAPATFQRFLNDIFRDVLDQFVIIYLDDILIYSNTAESHETHVRTVLLRLLKHHLYAKLEKCLFHTRSIEFLGFIITPGYIQMDPAKVKAVTTWPAPANKKGVQCFIGFCNFYRKFVKNFSAIARPLTNLTKIQTPFRWSGEAQKAFQQLKETITTAPILAIPDPTLQYTLEVDASAFAVGSILSQRGKKDDILRPVSFFSKTLASAERNYDVGERELLAIKLSLEEWRHLLEGAHHPVIILTDHRNLEYLQQARRLKPRQARWALFFSRFNIIITYRPGSKNGKADALSRAQEDLPEIDNDFILPRTCFAITRLSLWDTIRQHTNSMEQKDTSLPLRRQDGFLLHEKKIYVPATAILPVLQYCHDSLLGGHGGIRKTTDLINRYFWWPRMAKNIKSYVTNCPVCIRAKIPHRRPQGLLQPLPIPQAPWVDISMDFIVELPISAGYDTIMVVVDRFSKMAHFVPHKCIPTAAQTASLFIREIFRLHGLPSTIVSDRGTQFTSKFWKAFCNNLHIQQNLSTAYHPQTNGQTERTNGTLEQYLRCFVSHLQDDWYDLLPTAEFAYNNQVHRSTGQSPFHVNYGQHPTMLPGSPISSNMPSLNQRMAQIMEGYKKVRASLLSAQRSYKQFADRHRDQAPQYMVGDSVWLSSNHIRLRCPSRKLGPRFLGPFVISKVVSPTAVRLQLPQEFDVHPVFHVSLLRPSPPDPFTGRTPPRPGPLLAIGDDEYEVQEILDSRFYRRRLEYLVRWAGYGPEEDSWILATEVSAPTLVQRFHTAHPKRPRSGRLDGGHCEAHPPAAPPRGPKMAAGELTNGVQAPSTSTSREENDPRMRASAAPRRSIRLTSSRPSIS</sequence>
<keyword evidence="20" id="KW-0862">Zinc</keyword>
<dbReference type="CDD" id="cd09274">
    <property type="entry name" value="RNase_HI_RT_Ty3"/>
    <property type="match status" value="1"/>
</dbReference>
<dbReference type="Ensembl" id="ENSLLET00000016521.1">
    <property type="protein sequence ID" value="ENSLLEP00000015913.1"/>
    <property type="gene ID" value="ENSLLEG00000010130.1"/>
</dbReference>
<dbReference type="CDD" id="cd01647">
    <property type="entry name" value="RT_LTR"/>
    <property type="match status" value="1"/>
</dbReference>
<dbReference type="GO" id="GO:0003964">
    <property type="term" value="F:RNA-directed DNA polymerase activity"/>
    <property type="evidence" value="ECO:0007669"/>
    <property type="project" value="UniProtKB-KW"/>
</dbReference>
<dbReference type="PROSITE" id="PS50878">
    <property type="entry name" value="RT_POL"/>
    <property type="match status" value="1"/>
</dbReference>
<dbReference type="InterPro" id="IPR043502">
    <property type="entry name" value="DNA/RNA_pol_sf"/>
</dbReference>
<evidence type="ECO:0000256" key="7">
    <source>
        <dbReference type="ARBA" id="ARBA00022722"/>
    </source>
</evidence>
<dbReference type="InterPro" id="IPR016197">
    <property type="entry name" value="Chromo-like_dom_sf"/>
</dbReference>
<evidence type="ECO:0000259" key="23">
    <source>
        <dbReference type="PROSITE" id="PS50158"/>
    </source>
</evidence>
<feature type="domain" description="Reverse transcriptase" evidence="24">
    <location>
        <begin position="541"/>
        <end position="720"/>
    </location>
</feature>
<dbReference type="InterPro" id="IPR001878">
    <property type="entry name" value="Znf_CCHC"/>
</dbReference>
<organism evidence="26 27">
    <name type="scientific">Leptobrachium leishanense</name>
    <name type="common">Leishan spiny toad</name>
    <dbReference type="NCBI Taxonomy" id="445787"/>
    <lineage>
        <taxon>Eukaryota</taxon>
        <taxon>Metazoa</taxon>
        <taxon>Chordata</taxon>
        <taxon>Craniata</taxon>
        <taxon>Vertebrata</taxon>
        <taxon>Euteleostomi</taxon>
        <taxon>Amphibia</taxon>
        <taxon>Batrachia</taxon>
        <taxon>Anura</taxon>
        <taxon>Pelobatoidea</taxon>
        <taxon>Megophryidae</taxon>
        <taxon>Leptobrachium</taxon>
    </lineage>
</organism>
<dbReference type="InterPro" id="IPR041588">
    <property type="entry name" value="Integrase_H2C2"/>
</dbReference>
<evidence type="ECO:0000256" key="4">
    <source>
        <dbReference type="ARBA" id="ARBA00022670"/>
    </source>
</evidence>
<dbReference type="GO" id="GO:0005634">
    <property type="term" value="C:nucleus"/>
    <property type="evidence" value="ECO:0007669"/>
    <property type="project" value="UniProtKB-SubCell"/>
</dbReference>
<dbReference type="InterPro" id="IPR001584">
    <property type="entry name" value="Integrase_cat-core"/>
</dbReference>
<dbReference type="GO" id="GO:0006508">
    <property type="term" value="P:proteolysis"/>
    <property type="evidence" value="ECO:0007669"/>
    <property type="project" value="UniProtKB-KW"/>
</dbReference>
<keyword evidence="18" id="KW-0511">Multifunctional enzyme</keyword>
<dbReference type="Gene3D" id="2.40.50.40">
    <property type="match status" value="1"/>
</dbReference>
<evidence type="ECO:0000256" key="11">
    <source>
        <dbReference type="ARBA" id="ARBA00022801"/>
    </source>
</evidence>
<evidence type="ECO:0000256" key="16">
    <source>
        <dbReference type="ARBA" id="ARBA00023125"/>
    </source>
</evidence>
<dbReference type="Pfam" id="PF03732">
    <property type="entry name" value="Retrotrans_gag"/>
    <property type="match status" value="1"/>
</dbReference>
<dbReference type="Pfam" id="PF17921">
    <property type="entry name" value="Integrase_H2C2"/>
    <property type="match status" value="1"/>
</dbReference>